<dbReference type="SUPFAM" id="SSF52540">
    <property type="entry name" value="P-loop containing nucleoside triphosphate hydrolases"/>
    <property type="match status" value="1"/>
</dbReference>
<name>A0A381RYJ0_9ZZZZ</name>
<dbReference type="PANTHER" id="PTHR24221:SF654">
    <property type="entry name" value="ATP-BINDING CASSETTE SUB-FAMILY B MEMBER 6"/>
    <property type="match status" value="1"/>
</dbReference>
<reference evidence="10" key="1">
    <citation type="submission" date="2018-05" db="EMBL/GenBank/DDBJ databases">
        <authorList>
            <person name="Lanie J.A."/>
            <person name="Ng W.-L."/>
            <person name="Kazmierczak K.M."/>
            <person name="Andrzejewski T.M."/>
            <person name="Davidsen T.M."/>
            <person name="Wayne K.J."/>
            <person name="Tettelin H."/>
            <person name="Glass J.I."/>
            <person name="Rusch D."/>
            <person name="Podicherti R."/>
            <person name="Tsui H.-C.T."/>
            <person name="Winkler M.E."/>
        </authorList>
    </citation>
    <scope>NUCLEOTIDE SEQUENCE</scope>
</reference>
<dbReference type="SMART" id="SM00382">
    <property type="entry name" value="AAA"/>
    <property type="match status" value="1"/>
</dbReference>
<dbReference type="InterPro" id="IPR003439">
    <property type="entry name" value="ABC_transporter-like_ATP-bd"/>
</dbReference>
<dbReference type="InterPro" id="IPR036640">
    <property type="entry name" value="ABC1_TM_sf"/>
</dbReference>
<dbReference type="InterPro" id="IPR011527">
    <property type="entry name" value="ABC1_TM_dom"/>
</dbReference>
<evidence type="ECO:0000256" key="3">
    <source>
        <dbReference type="ARBA" id="ARBA00022741"/>
    </source>
</evidence>
<dbReference type="InterPro" id="IPR039421">
    <property type="entry name" value="Type_1_exporter"/>
</dbReference>
<dbReference type="AlphaFoldDB" id="A0A381RYJ0"/>
<sequence length="547" mass="58924">MTVKLMLSLFGVVIVLILPWPLKILTDHVVMGLPVGSAPTPYPPYAQPLLDMMIGLTPIEIVWNIVAMSLAGILLIGAFGTGAASDRADGSLAEGLDTATKSENQANVSDSRISGLLGLFEYRYQLRTTHGINHDLRSLLYNRLMSLPMMRFSDASIGDTLYRVMYDTPSISRVCYDIYVTPIVSIFTLVIVIWTTEYSFSAVPSLVATAWLAAPLMLFGSLIMTRITRQRSIAARKAGATTTATVEEGMSNIAAVQSLGAGNKQRASFASDSDQSFRRFRLFELMNLLMGGLQATVIISLVFYVFFDVANAIIDGRMSAGDYAVLYAFFFQITLTAGGLGAMWFNLQNSVAGMKRVFDIIDMPVDADHHGEEVLTQRASGIQLENVSFSYSDGSRALSSVNLEAHIGEMIALVGATGAGKTTLAYTLPGFVIPSSGRVLIDNTDLADLSVSSIRESVAFVFQEPVVFDDTAANNIRMGNPDATQDEIVTAARTAGATSFIEDLPNGFDTRLGQAGATLSVGQKQRLAIARGLVSRSPILILDEPTA</sequence>
<feature type="transmembrane region" description="Helical" evidence="7">
    <location>
        <begin position="285"/>
        <end position="307"/>
    </location>
</feature>
<dbReference type="GO" id="GO:0016020">
    <property type="term" value="C:membrane"/>
    <property type="evidence" value="ECO:0007669"/>
    <property type="project" value="UniProtKB-SubCell"/>
</dbReference>
<dbReference type="EMBL" id="UINC01002461">
    <property type="protein sequence ID" value="SUZ96926.1"/>
    <property type="molecule type" value="Genomic_DNA"/>
</dbReference>
<proteinExistence type="predicted"/>
<evidence type="ECO:0000256" key="7">
    <source>
        <dbReference type="SAM" id="Phobius"/>
    </source>
</evidence>
<dbReference type="GO" id="GO:0016887">
    <property type="term" value="F:ATP hydrolysis activity"/>
    <property type="evidence" value="ECO:0007669"/>
    <property type="project" value="InterPro"/>
</dbReference>
<dbReference type="PROSITE" id="PS50929">
    <property type="entry name" value="ABC_TM1F"/>
    <property type="match status" value="1"/>
</dbReference>
<keyword evidence="4" id="KW-0067">ATP-binding</keyword>
<dbReference type="GO" id="GO:0140359">
    <property type="term" value="F:ABC-type transporter activity"/>
    <property type="evidence" value="ECO:0007669"/>
    <property type="project" value="InterPro"/>
</dbReference>
<feature type="non-terminal residue" evidence="10">
    <location>
        <position position="547"/>
    </location>
</feature>
<evidence type="ECO:0000256" key="2">
    <source>
        <dbReference type="ARBA" id="ARBA00022692"/>
    </source>
</evidence>
<dbReference type="Pfam" id="PF00664">
    <property type="entry name" value="ABC_membrane"/>
    <property type="match status" value="1"/>
</dbReference>
<dbReference type="CDD" id="cd07346">
    <property type="entry name" value="ABC_6TM_exporters"/>
    <property type="match status" value="1"/>
</dbReference>
<dbReference type="PANTHER" id="PTHR24221">
    <property type="entry name" value="ATP-BINDING CASSETTE SUB-FAMILY B"/>
    <property type="match status" value="1"/>
</dbReference>
<keyword evidence="5 7" id="KW-1133">Transmembrane helix</keyword>
<evidence type="ECO:0000256" key="4">
    <source>
        <dbReference type="ARBA" id="ARBA00022840"/>
    </source>
</evidence>
<feature type="transmembrane region" description="Helical" evidence="7">
    <location>
        <begin position="174"/>
        <end position="194"/>
    </location>
</feature>
<dbReference type="GO" id="GO:0005524">
    <property type="term" value="F:ATP binding"/>
    <property type="evidence" value="ECO:0007669"/>
    <property type="project" value="UniProtKB-KW"/>
</dbReference>
<accession>A0A381RYJ0</accession>
<feature type="transmembrane region" description="Helical" evidence="7">
    <location>
        <begin position="206"/>
        <end position="227"/>
    </location>
</feature>
<evidence type="ECO:0008006" key="11">
    <source>
        <dbReference type="Google" id="ProtNLM"/>
    </source>
</evidence>
<evidence type="ECO:0000313" key="10">
    <source>
        <dbReference type="EMBL" id="SUZ96926.1"/>
    </source>
</evidence>
<dbReference type="PROSITE" id="PS00211">
    <property type="entry name" value="ABC_TRANSPORTER_1"/>
    <property type="match status" value="1"/>
</dbReference>
<dbReference type="InterPro" id="IPR003593">
    <property type="entry name" value="AAA+_ATPase"/>
</dbReference>
<feature type="transmembrane region" description="Helical" evidence="7">
    <location>
        <begin position="327"/>
        <end position="347"/>
    </location>
</feature>
<feature type="domain" description="ABC transporter" evidence="8">
    <location>
        <begin position="382"/>
        <end position="547"/>
    </location>
</feature>
<feature type="transmembrane region" description="Helical" evidence="7">
    <location>
        <begin position="61"/>
        <end position="84"/>
    </location>
</feature>
<organism evidence="10">
    <name type="scientific">marine metagenome</name>
    <dbReference type="NCBI Taxonomy" id="408172"/>
    <lineage>
        <taxon>unclassified sequences</taxon>
        <taxon>metagenomes</taxon>
        <taxon>ecological metagenomes</taxon>
    </lineage>
</organism>
<comment type="subcellular location">
    <subcellularLocation>
        <location evidence="1">Membrane</location>
        <topology evidence="1">Multi-pass membrane protein</topology>
    </subcellularLocation>
</comment>
<dbReference type="SUPFAM" id="SSF90123">
    <property type="entry name" value="ABC transporter transmembrane region"/>
    <property type="match status" value="1"/>
</dbReference>
<feature type="domain" description="ABC transmembrane type-1" evidence="9">
    <location>
        <begin position="113"/>
        <end position="349"/>
    </location>
</feature>
<keyword evidence="3" id="KW-0547">Nucleotide-binding</keyword>
<evidence type="ECO:0000256" key="6">
    <source>
        <dbReference type="ARBA" id="ARBA00023136"/>
    </source>
</evidence>
<dbReference type="InterPro" id="IPR027417">
    <property type="entry name" value="P-loop_NTPase"/>
</dbReference>
<protein>
    <recommendedName>
        <fullName evidence="11">ABC transmembrane type-1 domain-containing protein</fullName>
    </recommendedName>
</protein>
<keyword evidence="2 7" id="KW-0812">Transmembrane</keyword>
<evidence type="ECO:0000259" key="9">
    <source>
        <dbReference type="PROSITE" id="PS50929"/>
    </source>
</evidence>
<evidence type="ECO:0000256" key="5">
    <source>
        <dbReference type="ARBA" id="ARBA00022989"/>
    </source>
</evidence>
<dbReference type="Pfam" id="PF00005">
    <property type="entry name" value="ABC_tran"/>
    <property type="match status" value="1"/>
</dbReference>
<evidence type="ECO:0000256" key="1">
    <source>
        <dbReference type="ARBA" id="ARBA00004141"/>
    </source>
</evidence>
<dbReference type="InterPro" id="IPR017871">
    <property type="entry name" value="ABC_transporter-like_CS"/>
</dbReference>
<evidence type="ECO:0000259" key="8">
    <source>
        <dbReference type="PROSITE" id="PS50893"/>
    </source>
</evidence>
<dbReference type="Gene3D" id="1.20.1560.10">
    <property type="entry name" value="ABC transporter type 1, transmembrane domain"/>
    <property type="match status" value="1"/>
</dbReference>
<dbReference type="Gene3D" id="3.40.50.300">
    <property type="entry name" value="P-loop containing nucleotide triphosphate hydrolases"/>
    <property type="match status" value="1"/>
</dbReference>
<dbReference type="PROSITE" id="PS50893">
    <property type="entry name" value="ABC_TRANSPORTER_2"/>
    <property type="match status" value="1"/>
</dbReference>
<gene>
    <name evidence="10" type="ORF">METZ01_LOCUS49780</name>
</gene>
<keyword evidence="6 7" id="KW-0472">Membrane</keyword>